<gene>
    <name evidence="7" type="ORF">ALGA_2642</name>
</gene>
<dbReference type="InterPro" id="IPR015424">
    <property type="entry name" value="PyrdxlP-dep_Trfase"/>
</dbReference>
<evidence type="ECO:0000256" key="5">
    <source>
        <dbReference type="ARBA" id="ARBA00022898"/>
    </source>
</evidence>
<dbReference type="InterPro" id="IPR004839">
    <property type="entry name" value="Aminotransferase_I/II_large"/>
</dbReference>
<dbReference type="KEGG" id="mbas:ALGA_2642"/>
<comment type="similarity">
    <text evidence="2">Belongs to the class-I pyridoxal-phosphate-dependent aminotransferase family.</text>
</comment>
<comment type="cofactor">
    <cofactor evidence="1">
        <name>pyridoxal 5'-phosphate</name>
        <dbReference type="ChEBI" id="CHEBI:597326"/>
    </cofactor>
</comment>
<dbReference type="GO" id="GO:0006520">
    <property type="term" value="P:amino acid metabolic process"/>
    <property type="evidence" value="ECO:0007669"/>
    <property type="project" value="InterPro"/>
</dbReference>
<evidence type="ECO:0000313" key="8">
    <source>
        <dbReference type="Proteomes" id="UP000218267"/>
    </source>
</evidence>
<dbReference type="Proteomes" id="UP000218267">
    <property type="component" value="Chromosome"/>
</dbReference>
<dbReference type="AlphaFoldDB" id="A0A1Y1CKT8"/>
<evidence type="ECO:0000313" key="7">
    <source>
        <dbReference type="EMBL" id="BAX80955.1"/>
    </source>
</evidence>
<reference evidence="8" key="2">
    <citation type="journal article" date="2020" name="Antonie Van Leeuwenhoek">
        <title>Labilibaculum antarcticum sp. nov., a novel facultative anaerobic, psychrotorelant bacterium isolated from marine sediment of Antarctica.</title>
        <authorList>
            <person name="Watanabe M."/>
            <person name="Kojima H."/>
            <person name="Fukui M."/>
        </authorList>
    </citation>
    <scope>NUCLEOTIDE SEQUENCE [LARGE SCALE GENOMIC DNA]</scope>
    <source>
        <strain evidence="8">SPP2</strain>
    </source>
</reference>
<evidence type="ECO:0000256" key="3">
    <source>
        <dbReference type="ARBA" id="ARBA00022576"/>
    </source>
</evidence>
<proteinExistence type="inferred from homology"/>
<name>A0A1Y1CKT8_9BACT</name>
<dbReference type="SUPFAM" id="SSF53383">
    <property type="entry name" value="PLP-dependent transferases"/>
    <property type="match status" value="1"/>
</dbReference>
<keyword evidence="5" id="KW-0663">Pyridoxal phosphate</keyword>
<accession>A0A1Y1CKT8</accession>
<reference evidence="7 8" key="1">
    <citation type="journal article" date="2018" name="Mar. Genomics">
        <title>Complete genome sequence of Marinifilaceae bacterium strain SPP2, isolated from the Antarctic marine sediment.</title>
        <authorList>
            <person name="Watanabe M."/>
            <person name="Kojima H."/>
            <person name="Fukui M."/>
        </authorList>
    </citation>
    <scope>NUCLEOTIDE SEQUENCE [LARGE SCALE GENOMIC DNA]</scope>
    <source>
        <strain evidence="7 8">SPP2</strain>
    </source>
</reference>
<protein>
    <submittedName>
        <fullName evidence="7">Aminotransferase</fullName>
    </submittedName>
</protein>
<keyword evidence="4 7" id="KW-0808">Transferase</keyword>
<dbReference type="Pfam" id="PF00155">
    <property type="entry name" value="Aminotran_1_2"/>
    <property type="match status" value="1"/>
</dbReference>
<dbReference type="PANTHER" id="PTHR46383">
    <property type="entry name" value="ASPARTATE AMINOTRANSFERASE"/>
    <property type="match status" value="1"/>
</dbReference>
<evidence type="ECO:0000256" key="1">
    <source>
        <dbReference type="ARBA" id="ARBA00001933"/>
    </source>
</evidence>
<dbReference type="Gene3D" id="3.40.640.10">
    <property type="entry name" value="Type I PLP-dependent aspartate aminotransferase-like (Major domain)"/>
    <property type="match status" value="1"/>
</dbReference>
<dbReference type="GO" id="GO:0008483">
    <property type="term" value="F:transaminase activity"/>
    <property type="evidence" value="ECO:0007669"/>
    <property type="project" value="UniProtKB-KW"/>
</dbReference>
<dbReference type="GO" id="GO:0030170">
    <property type="term" value="F:pyridoxal phosphate binding"/>
    <property type="evidence" value="ECO:0007669"/>
    <property type="project" value="InterPro"/>
</dbReference>
<dbReference type="InterPro" id="IPR015421">
    <property type="entry name" value="PyrdxlP-dep_Trfase_major"/>
</dbReference>
<sequence length="439" mass="49142">MMKTPINSIIVDQKLALCEIHKMEDATIRDVVRVVSMIEEESGEKYIRMEMGVPGLKPARVGIEAEKQALEDGVASAYPMLEGVKSLKEEASKFVKNFMNVDILPEGIVPTVGSMQGGYAAFMAIGNCDAKKDTILFIDPGFPVQKTQLEVMNQKYESFDVFNYRGDKLEAKLEAFLAKGNIAGIIYSNPNNPAWICFNEDELRIIGGLANKYNTIVMEDLAYFAMDFRTDLSKPGVAPYQPSVANYTDNYVLMISSSKAFSYAGQRIGLLCISDKLFHKRFENLKPRFGAEEFGYTLIYRIIYTLSSGTSHSAQYALGAMLKAANEGEFNFVEEVKEYGERAKIMKKLFLENGFELVYEGDIDLPLADGFYFTVTYPGLTGPDLNKKLLYYGISAICLNETGSLKEGLRACVSQVSRNQFDTLEARLREFHKNHQVLA</sequence>
<dbReference type="CDD" id="cd00609">
    <property type="entry name" value="AAT_like"/>
    <property type="match status" value="1"/>
</dbReference>
<evidence type="ECO:0000259" key="6">
    <source>
        <dbReference type="Pfam" id="PF00155"/>
    </source>
</evidence>
<feature type="domain" description="Aminotransferase class I/classII large" evidence="6">
    <location>
        <begin position="55"/>
        <end position="424"/>
    </location>
</feature>
<dbReference type="InterPro" id="IPR050596">
    <property type="entry name" value="AspAT/PAT-like"/>
</dbReference>
<keyword evidence="8" id="KW-1185">Reference proteome</keyword>
<evidence type="ECO:0000256" key="2">
    <source>
        <dbReference type="ARBA" id="ARBA00007441"/>
    </source>
</evidence>
<dbReference type="Gene3D" id="3.90.1150.100">
    <property type="match status" value="2"/>
</dbReference>
<organism evidence="7 8">
    <name type="scientific">Labilibaculum antarcticum</name>
    <dbReference type="NCBI Taxonomy" id="1717717"/>
    <lineage>
        <taxon>Bacteria</taxon>
        <taxon>Pseudomonadati</taxon>
        <taxon>Bacteroidota</taxon>
        <taxon>Bacteroidia</taxon>
        <taxon>Marinilabiliales</taxon>
        <taxon>Marinifilaceae</taxon>
        <taxon>Labilibaculum</taxon>
    </lineage>
</organism>
<dbReference type="OrthoDB" id="1112781at2"/>
<dbReference type="EMBL" id="AP018042">
    <property type="protein sequence ID" value="BAX80955.1"/>
    <property type="molecule type" value="Genomic_DNA"/>
</dbReference>
<keyword evidence="3 7" id="KW-0032">Aminotransferase</keyword>
<evidence type="ECO:0000256" key="4">
    <source>
        <dbReference type="ARBA" id="ARBA00022679"/>
    </source>
</evidence>